<proteinExistence type="predicted"/>
<evidence type="ECO:0000313" key="2">
    <source>
        <dbReference type="EMBL" id="SDZ32623.1"/>
    </source>
</evidence>
<keyword evidence="1" id="KW-0175">Coiled coil</keyword>
<dbReference type="SUPFAM" id="SSF140453">
    <property type="entry name" value="EsxAB dimer-like"/>
    <property type="match status" value="1"/>
</dbReference>
<evidence type="ECO:0000256" key="1">
    <source>
        <dbReference type="SAM" id="Coils"/>
    </source>
</evidence>
<evidence type="ECO:0008006" key="4">
    <source>
        <dbReference type="Google" id="ProtNLM"/>
    </source>
</evidence>
<dbReference type="InterPro" id="IPR036689">
    <property type="entry name" value="ESAT-6-like_sf"/>
</dbReference>
<dbReference type="EMBL" id="FNOK01000060">
    <property type="protein sequence ID" value="SDZ32623.1"/>
    <property type="molecule type" value="Genomic_DNA"/>
</dbReference>
<reference evidence="3" key="1">
    <citation type="submission" date="2016-10" db="EMBL/GenBank/DDBJ databases">
        <authorList>
            <person name="Varghese N."/>
            <person name="Submissions S."/>
        </authorList>
    </citation>
    <scope>NUCLEOTIDE SEQUENCE [LARGE SCALE GENOMIC DNA]</scope>
    <source>
        <strain evidence="3">CGMCC 4.3530</strain>
    </source>
</reference>
<gene>
    <name evidence="2" type="ORF">SAMN05216215_106017</name>
</gene>
<organism evidence="2 3">
    <name type="scientific">Saccharopolyspora shandongensis</name>
    <dbReference type="NCBI Taxonomy" id="418495"/>
    <lineage>
        <taxon>Bacteria</taxon>
        <taxon>Bacillati</taxon>
        <taxon>Actinomycetota</taxon>
        <taxon>Actinomycetes</taxon>
        <taxon>Pseudonocardiales</taxon>
        <taxon>Pseudonocardiaceae</taxon>
        <taxon>Saccharopolyspora</taxon>
    </lineage>
</organism>
<protein>
    <recommendedName>
        <fullName evidence="4">Proteins of 100 residues with WXG</fullName>
    </recommendedName>
</protein>
<feature type="coiled-coil region" evidence="1">
    <location>
        <begin position="77"/>
        <end position="111"/>
    </location>
</feature>
<dbReference type="STRING" id="418495.SAMN05216215_106017"/>
<name>A0A1H3S3G2_9PSEU</name>
<keyword evidence="3" id="KW-1185">Reference proteome</keyword>
<dbReference type="AlphaFoldDB" id="A0A1H3S3G2"/>
<dbReference type="RefSeq" id="WP_218157633.1">
    <property type="nucleotide sequence ID" value="NZ_FNOK01000060.1"/>
</dbReference>
<evidence type="ECO:0000313" key="3">
    <source>
        <dbReference type="Proteomes" id="UP000199529"/>
    </source>
</evidence>
<dbReference type="Proteomes" id="UP000199529">
    <property type="component" value="Unassembled WGS sequence"/>
</dbReference>
<accession>A0A1H3S3G2</accession>
<sequence length="353" mass="37147">MGFDPARGDVAAVRELAEQATDAAGYAKEAHEALKAVQSQQDVWQGQAAKAFAEELGELPKYIGDAHSSLEAAGKALSTWSTRLQEHQAAAAKLEAQAKKARETYEGTAGKPEEIRAEAWDALNAVRGKAENLQELWEDDGRICAKALREAAEKAPAKAFFESFDELFSNPGEWFDDHIGDLGDIAGLVSAVSGYLVLYPPCTIPAASVMVVTGLVALGAHGGDMVINDKFDDPASWISVGGDVLGVIPGFGAIGASFKGWQAFADEAAKIPETAPGIVKNFFEKNTGIANTDEITDKVYSMISNGALSSAAVSLQANNVIGLFDNDDEVKSGKDKDGFLSALVNALGNAPAK</sequence>